<keyword evidence="6" id="KW-1185">Reference proteome</keyword>
<sequence length="582" mass="63828">MKIYVVVAVSTLALSSVTAVSDREVSLSAELEVTERPSHRSRALVASTSTSFVSSLKKPPNSDKYHTKSVRVIQARVQSDAPIWNETTKTFGSKYYNTAEEQFRGALDTVNTASVEGALMYVQAEGINYNTRSEEDRCWRKNGMQYVVFYDIVFAQTNETVAEYESEYGPMLPMDGGQCTPISGTNVFSKECVSLNGNASVLNLGPFIGGESKETDARAPYPHCWWYSFPNNCPLQKWANKTEECRASTRQGLCDMDTLPDGISCTYNYRILGYVPIDDAVGITAMTNKATGEKYANFTEFCEVGGVEFQASEAGVWNASIPFWKNPQNATANAARTKKLLSAYANLLKTNKSTATGCAPPPENFTFPTLQKTAALTAVGRIERFFVQQPPRARSSSFLTSLAARSSVLRRSSSSVSKASGGEVATAESMSHLERLKDLWRKYGIVAIGTYLTMYGAVLGSMYLAIDQGWVRTNKRTTSKGEGQSDESFNLVTTTNKFVKIAEDLGIAQYLEVEQVSSKTGTFLLAWIATKFTEPLRLALTIAVTPRIARLLGRAPKLPPKAPGKIASMIKKQTAPKEKPKA</sequence>
<accession>A0A8J5J1X2</accession>
<feature type="transmembrane region" description="Helical" evidence="2">
    <location>
        <begin position="443"/>
        <end position="466"/>
    </location>
</feature>
<dbReference type="Pfam" id="PF06916">
    <property type="entry name" value="FAM210A-B_dom"/>
    <property type="match status" value="1"/>
</dbReference>
<comment type="caution">
    <text evidence="5">The sequence shown here is derived from an EMBL/GenBank/DDBJ whole genome shotgun (WGS) entry which is preliminary data.</text>
</comment>
<reference evidence="5" key="1">
    <citation type="submission" date="2021-01" db="EMBL/GenBank/DDBJ databases">
        <title>Phytophthora aleatoria, a newly-described species from Pinus radiata is distinct from Phytophthora cactorum isolates based on comparative genomics.</title>
        <authorList>
            <person name="Mcdougal R."/>
            <person name="Panda P."/>
            <person name="Williams N."/>
            <person name="Studholme D.J."/>
        </authorList>
    </citation>
    <scope>NUCLEOTIDE SEQUENCE</scope>
    <source>
        <strain evidence="5">NZFS 4037</strain>
    </source>
</reference>
<feature type="domain" description="DUF1279" evidence="4">
    <location>
        <begin position="435"/>
        <end position="546"/>
    </location>
</feature>
<evidence type="ECO:0000256" key="1">
    <source>
        <dbReference type="SAM" id="MobiDB-lite"/>
    </source>
</evidence>
<dbReference type="PANTHER" id="PTHR33946:SF4">
    <property type="entry name" value="COAGULATION FACTOR XI"/>
    <property type="match status" value="1"/>
</dbReference>
<dbReference type="AlphaFoldDB" id="A0A8J5J1X2"/>
<dbReference type="EMBL" id="JAENGY010000105">
    <property type="protein sequence ID" value="KAG6973708.1"/>
    <property type="molecule type" value="Genomic_DNA"/>
</dbReference>
<keyword evidence="2" id="KW-1133">Transmembrane helix</keyword>
<feature type="region of interest" description="Disordered" evidence="1">
    <location>
        <begin position="560"/>
        <end position="582"/>
    </location>
</feature>
<proteinExistence type="predicted"/>
<keyword evidence="3" id="KW-0732">Signal</keyword>
<evidence type="ECO:0000313" key="6">
    <source>
        <dbReference type="Proteomes" id="UP000709295"/>
    </source>
</evidence>
<feature type="chain" id="PRO_5035150941" description="DUF1279 domain-containing protein" evidence="3">
    <location>
        <begin position="20"/>
        <end position="582"/>
    </location>
</feature>
<keyword evidence="2" id="KW-0812">Transmembrane</keyword>
<evidence type="ECO:0000256" key="3">
    <source>
        <dbReference type="SAM" id="SignalP"/>
    </source>
</evidence>
<keyword evidence="2" id="KW-0472">Membrane</keyword>
<organism evidence="5 6">
    <name type="scientific">Phytophthora aleatoria</name>
    <dbReference type="NCBI Taxonomy" id="2496075"/>
    <lineage>
        <taxon>Eukaryota</taxon>
        <taxon>Sar</taxon>
        <taxon>Stramenopiles</taxon>
        <taxon>Oomycota</taxon>
        <taxon>Peronosporomycetes</taxon>
        <taxon>Peronosporales</taxon>
        <taxon>Peronosporaceae</taxon>
        <taxon>Phytophthora</taxon>
    </lineage>
</organism>
<dbReference type="PANTHER" id="PTHR33946">
    <property type="match status" value="1"/>
</dbReference>
<evidence type="ECO:0000256" key="2">
    <source>
        <dbReference type="SAM" id="Phobius"/>
    </source>
</evidence>
<name>A0A8J5J1X2_9STRA</name>
<dbReference type="Proteomes" id="UP000709295">
    <property type="component" value="Unassembled WGS sequence"/>
</dbReference>
<feature type="signal peptide" evidence="3">
    <location>
        <begin position="1"/>
        <end position="19"/>
    </location>
</feature>
<dbReference type="InterPro" id="IPR009688">
    <property type="entry name" value="FAM210A/B-like_dom"/>
</dbReference>
<evidence type="ECO:0000313" key="5">
    <source>
        <dbReference type="EMBL" id="KAG6973708.1"/>
    </source>
</evidence>
<gene>
    <name evidence="5" type="ORF">JG688_00003401</name>
</gene>
<evidence type="ECO:0000259" key="4">
    <source>
        <dbReference type="Pfam" id="PF06916"/>
    </source>
</evidence>
<protein>
    <recommendedName>
        <fullName evidence="4">DUF1279 domain-containing protein</fullName>
    </recommendedName>
</protein>